<proteinExistence type="predicted"/>
<feature type="compositionally biased region" description="Low complexity" evidence="1">
    <location>
        <begin position="1"/>
        <end position="22"/>
    </location>
</feature>
<reference evidence="2" key="1">
    <citation type="submission" date="2020-06" db="EMBL/GenBank/DDBJ databases">
        <authorList>
            <person name="Li T."/>
            <person name="Hu X."/>
            <person name="Zhang T."/>
            <person name="Song X."/>
            <person name="Zhang H."/>
            <person name="Dai N."/>
            <person name="Sheng W."/>
            <person name="Hou X."/>
            <person name="Wei L."/>
        </authorList>
    </citation>
    <scope>NUCLEOTIDE SEQUENCE</scope>
    <source>
        <strain evidence="2">G02</strain>
        <tissue evidence="2">Leaf</tissue>
    </source>
</reference>
<dbReference type="AlphaFoldDB" id="A0AAW2VJQ2"/>
<sequence>MASAAAPSTLSLPPRTPRTSSAPPSPPIPSLSGSPPMKLLSSSLLPKLSPSIHYSCTAAGPPIMAACRNHSLALLWLLKRRSRRTPWNSREMMAVPWLLLFPRSLRRARLRCL</sequence>
<gene>
    <name evidence="2" type="ORF">Sradi_0548400</name>
</gene>
<organism evidence="2">
    <name type="scientific">Sesamum radiatum</name>
    <name type="common">Black benniseed</name>
    <dbReference type="NCBI Taxonomy" id="300843"/>
    <lineage>
        <taxon>Eukaryota</taxon>
        <taxon>Viridiplantae</taxon>
        <taxon>Streptophyta</taxon>
        <taxon>Embryophyta</taxon>
        <taxon>Tracheophyta</taxon>
        <taxon>Spermatophyta</taxon>
        <taxon>Magnoliopsida</taxon>
        <taxon>eudicotyledons</taxon>
        <taxon>Gunneridae</taxon>
        <taxon>Pentapetalae</taxon>
        <taxon>asterids</taxon>
        <taxon>lamiids</taxon>
        <taxon>Lamiales</taxon>
        <taxon>Pedaliaceae</taxon>
        <taxon>Sesamum</taxon>
    </lineage>
</organism>
<protein>
    <submittedName>
        <fullName evidence="2">Uncharacterized protein</fullName>
    </submittedName>
</protein>
<feature type="region of interest" description="Disordered" evidence="1">
    <location>
        <begin position="1"/>
        <end position="35"/>
    </location>
</feature>
<evidence type="ECO:0000256" key="1">
    <source>
        <dbReference type="SAM" id="MobiDB-lite"/>
    </source>
</evidence>
<evidence type="ECO:0000313" key="2">
    <source>
        <dbReference type="EMBL" id="KAL0429224.1"/>
    </source>
</evidence>
<reference evidence="2" key="2">
    <citation type="journal article" date="2024" name="Plant">
        <title>Genomic evolution and insights into agronomic trait innovations of Sesamum species.</title>
        <authorList>
            <person name="Miao H."/>
            <person name="Wang L."/>
            <person name="Qu L."/>
            <person name="Liu H."/>
            <person name="Sun Y."/>
            <person name="Le M."/>
            <person name="Wang Q."/>
            <person name="Wei S."/>
            <person name="Zheng Y."/>
            <person name="Lin W."/>
            <person name="Duan Y."/>
            <person name="Cao H."/>
            <person name="Xiong S."/>
            <person name="Wang X."/>
            <person name="Wei L."/>
            <person name="Li C."/>
            <person name="Ma Q."/>
            <person name="Ju M."/>
            <person name="Zhao R."/>
            <person name="Li G."/>
            <person name="Mu C."/>
            <person name="Tian Q."/>
            <person name="Mei H."/>
            <person name="Zhang T."/>
            <person name="Gao T."/>
            <person name="Zhang H."/>
        </authorList>
    </citation>
    <scope>NUCLEOTIDE SEQUENCE</scope>
    <source>
        <strain evidence="2">G02</strain>
    </source>
</reference>
<name>A0AAW2VJQ2_SESRA</name>
<dbReference type="EMBL" id="JACGWJ010000003">
    <property type="protein sequence ID" value="KAL0429224.1"/>
    <property type="molecule type" value="Genomic_DNA"/>
</dbReference>
<comment type="caution">
    <text evidence="2">The sequence shown here is derived from an EMBL/GenBank/DDBJ whole genome shotgun (WGS) entry which is preliminary data.</text>
</comment>
<accession>A0AAW2VJQ2</accession>